<gene>
    <name evidence="1" type="ORF">QLQ22_19345</name>
</gene>
<dbReference type="Proteomes" id="UP001226091">
    <property type="component" value="Chromosome"/>
</dbReference>
<proteinExistence type="predicted"/>
<evidence type="ECO:0000313" key="2">
    <source>
        <dbReference type="Proteomes" id="UP001226091"/>
    </source>
</evidence>
<reference evidence="2" key="1">
    <citation type="journal article" date="2025" name="Aquaculture">
        <title>Assessment of the bioflocculant production and safety properties of Metabacillus hrfriensis sp. nov. based on phenotypic and whole-genome sequencing analysis.</title>
        <authorList>
            <person name="Zhang R."/>
            <person name="Zhao Z."/>
            <person name="Luo L."/>
            <person name="Wang S."/>
            <person name="Guo K."/>
            <person name="Xu W."/>
        </authorList>
    </citation>
    <scope>NUCLEOTIDE SEQUENCE [LARGE SCALE GENOMIC DNA]</scope>
    <source>
        <strain evidence="2">CT-WN-B3</strain>
    </source>
</reference>
<name>A0ACD4R8K9_9BACI</name>
<evidence type="ECO:0000313" key="1">
    <source>
        <dbReference type="EMBL" id="WHZ56826.1"/>
    </source>
</evidence>
<keyword evidence="2" id="KW-1185">Reference proteome</keyword>
<accession>A0ACD4R8K9</accession>
<protein>
    <submittedName>
        <fullName evidence="1">DUF2953 domain-containing protein</fullName>
    </submittedName>
</protein>
<dbReference type="EMBL" id="CP126116">
    <property type="protein sequence ID" value="WHZ56826.1"/>
    <property type="molecule type" value="Genomic_DNA"/>
</dbReference>
<sequence length="232" mass="26388">MKVLWIWIIACALFLFFLFLTMKITVIFDLKHVGDDDEIKVKLKALFGLLKYTIKIPLIKVDPNGPNLILKEEKKMGKAGKPKEKDEKISPDDFLTSIKDVKELTEHIVHLHVIIRKFLQHVKIVKFEWRSQLGTGDAATTGMLIGPGWTIKGAAVAVISGYMKLKSQPIISIEPNFYQKSSKTILSCMLHFRTGHAMVAGLRLLKYWRGGRPTFINQQLSFLSKEKKNKPA</sequence>
<organism evidence="1 2">
    <name type="scientific">Metabacillus hrfriensis</name>
    <dbReference type="NCBI Taxonomy" id="3048891"/>
    <lineage>
        <taxon>Bacteria</taxon>
        <taxon>Bacillati</taxon>
        <taxon>Bacillota</taxon>
        <taxon>Bacilli</taxon>
        <taxon>Bacillales</taxon>
        <taxon>Bacillaceae</taxon>
        <taxon>Metabacillus</taxon>
    </lineage>
</organism>